<sequence>MLVFHLRDPPLGVVFFHFGRNPISLLQLLTINIFGHSLFVWRAVCTQLTENECLSLRHSYSCLLFVSNTAPNFIKKSFSMDALIYLKHRFHRYSRCFRSDNCLSECQK</sequence>
<name>A0A0X3PM70_SCHSO</name>
<dbReference type="EMBL" id="GEEE01004754">
    <property type="protein sequence ID" value="JAP58471.1"/>
    <property type="molecule type" value="Transcribed_RNA"/>
</dbReference>
<dbReference type="EMBL" id="GEEE01004575">
    <property type="protein sequence ID" value="JAP58650.1"/>
    <property type="molecule type" value="Transcribed_RNA"/>
</dbReference>
<gene>
    <name evidence="1" type="ORF">TR167039</name>
</gene>
<protein>
    <submittedName>
        <fullName evidence="1">Uncharacterized protein</fullName>
    </submittedName>
</protein>
<evidence type="ECO:0000313" key="1">
    <source>
        <dbReference type="EMBL" id="JAP52844.1"/>
    </source>
</evidence>
<dbReference type="AlphaFoldDB" id="A0A0X3PM70"/>
<accession>A0A0X3PM70</accession>
<dbReference type="EMBL" id="GEEE01010381">
    <property type="protein sequence ID" value="JAP52844.1"/>
    <property type="molecule type" value="Transcribed_RNA"/>
</dbReference>
<organism evidence="1">
    <name type="scientific">Schistocephalus solidus</name>
    <name type="common">Tapeworm</name>
    <dbReference type="NCBI Taxonomy" id="70667"/>
    <lineage>
        <taxon>Eukaryota</taxon>
        <taxon>Metazoa</taxon>
        <taxon>Spiralia</taxon>
        <taxon>Lophotrochozoa</taxon>
        <taxon>Platyhelminthes</taxon>
        <taxon>Cestoda</taxon>
        <taxon>Eucestoda</taxon>
        <taxon>Diphyllobothriidea</taxon>
        <taxon>Diphyllobothriidae</taxon>
        <taxon>Schistocephalus</taxon>
    </lineage>
</organism>
<reference evidence="1" key="1">
    <citation type="submission" date="2016-01" db="EMBL/GenBank/DDBJ databases">
        <title>Reference transcriptome for the parasite Schistocephalus solidus: insights into the molecular evolution of parasitism.</title>
        <authorList>
            <person name="Hebert F.O."/>
            <person name="Grambauer S."/>
            <person name="Barber I."/>
            <person name="Landry C.R."/>
            <person name="Aubin-Horth N."/>
        </authorList>
    </citation>
    <scope>NUCLEOTIDE SEQUENCE</scope>
</reference>
<dbReference type="EMBL" id="GEEE01009157">
    <property type="protein sequence ID" value="JAP54068.1"/>
    <property type="molecule type" value="Transcribed_RNA"/>
</dbReference>
<proteinExistence type="predicted"/>